<organism evidence="1 2">
    <name type="scientific">Streptomyces labedae</name>
    <dbReference type="NCBI Taxonomy" id="285569"/>
    <lineage>
        <taxon>Bacteria</taxon>
        <taxon>Bacillati</taxon>
        <taxon>Actinomycetota</taxon>
        <taxon>Actinomycetes</taxon>
        <taxon>Kitasatosporales</taxon>
        <taxon>Streptomycetaceae</taxon>
        <taxon>Streptomyces</taxon>
    </lineage>
</organism>
<name>A0ABP6QPS4_9ACTN</name>
<evidence type="ECO:0008006" key="3">
    <source>
        <dbReference type="Google" id="ProtNLM"/>
    </source>
</evidence>
<proteinExistence type="predicted"/>
<evidence type="ECO:0000313" key="2">
    <source>
        <dbReference type="Proteomes" id="UP001500728"/>
    </source>
</evidence>
<gene>
    <name evidence="1" type="ORF">GCM10010469_06330</name>
</gene>
<dbReference type="Proteomes" id="UP001500728">
    <property type="component" value="Unassembled WGS sequence"/>
</dbReference>
<accession>A0ABP6QPS4</accession>
<dbReference type="EMBL" id="BAAAUW010000002">
    <property type="protein sequence ID" value="GAA3248787.1"/>
    <property type="molecule type" value="Genomic_DNA"/>
</dbReference>
<keyword evidence="2" id="KW-1185">Reference proteome</keyword>
<comment type="caution">
    <text evidence="1">The sequence shown here is derived from an EMBL/GenBank/DDBJ whole genome shotgun (WGS) entry which is preliminary data.</text>
</comment>
<sequence>MLRRLGAVERFLDTVRGDEKQHLASFATTRPVAERGPWIAWFLCGALIISVTLRTGKGAQSIDGVLKGVPCAPCAPE</sequence>
<evidence type="ECO:0000313" key="1">
    <source>
        <dbReference type="EMBL" id="GAA3248787.1"/>
    </source>
</evidence>
<protein>
    <recommendedName>
        <fullName evidence="3">Demethoxyubiquinone hydroxylase family protein</fullName>
    </recommendedName>
</protein>
<reference evidence="2" key="1">
    <citation type="journal article" date="2019" name="Int. J. Syst. Evol. Microbiol.">
        <title>The Global Catalogue of Microorganisms (GCM) 10K type strain sequencing project: providing services to taxonomists for standard genome sequencing and annotation.</title>
        <authorList>
            <consortium name="The Broad Institute Genomics Platform"/>
            <consortium name="The Broad Institute Genome Sequencing Center for Infectious Disease"/>
            <person name="Wu L."/>
            <person name="Ma J."/>
        </authorList>
    </citation>
    <scope>NUCLEOTIDE SEQUENCE [LARGE SCALE GENOMIC DNA]</scope>
    <source>
        <strain evidence="2">JCM 9381</strain>
    </source>
</reference>